<protein>
    <submittedName>
        <fullName evidence="3">Uncharacterized protein</fullName>
    </submittedName>
</protein>
<keyword evidence="4" id="KW-1185">Reference proteome</keyword>
<reference evidence="4" key="1">
    <citation type="submission" date="2009-05" db="EMBL/GenBank/DDBJ databases">
        <title>Complete sequence of Tolumonas auensis DSM 9187.</title>
        <authorList>
            <consortium name="US DOE Joint Genome Institute"/>
            <person name="Lucas S."/>
            <person name="Copeland A."/>
            <person name="Lapidus A."/>
            <person name="Glavina del Rio T."/>
            <person name="Tice H."/>
            <person name="Bruce D."/>
            <person name="Goodwin L."/>
            <person name="Pitluck S."/>
            <person name="Chertkov O."/>
            <person name="Brettin T."/>
            <person name="Detter J.C."/>
            <person name="Han C."/>
            <person name="Larimer F."/>
            <person name="Land M."/>
            <person name="Hauser L."/>
            <person name="Kyrpides N."/>
            <person name="Mikhailova N."/>
            <person name="Spring S."/>
            <person name="Beller H."/>
        </authorList>
    </citation>
    <scope>NUCLEOTIDE SEQUENCE [LARGE SCALE GENOMIC DNA]</scope>
    <source>
        <strain evidence="4">DSM 9187 / TA4</strain>
    </source>
</reference>
<dbReference type="HOGENOM" id="CLU_2557252_0_0_6"/>
<evidence type="ECO:0000313" key="4">
    <source>
        <dbReference type="Proteomes" id="UP000009073"/>
    </source>
</evidence>
<proteinExistence type="predicted"/>
<evidence type="ECO:0000256" key="2">
    <source>
        <dbReference type="SAM" id="SignalP"/>
    </source>
</evidence>
<dbReference type="Proteomes" id="UP000009073">
    <property type="component" value="Chromosome"/>
</dbReference>
<dbReference type="AlphaFoldDB" id="C4LCT1"/>
<evidence type="ECO:0000256" key="1">
    <source>
        <dbReference type="SAM" id="MobiDB-lite"/>
    </source>
</evidence>
<organism evidence="3 4">
    <name type="scientific">Tolumonas auensis (strain DSM 9187 / NBRC 110442 / TA 4)</name>
    <dbReference type="NCBI Taxonomy" id="595494"/>
    <lineage>
        <taxon>Bacteria</taxon>
        <taxon>Pseudomonadati</taxon>
        <taxon>Pseudomonadota</taxon>
        <taxon>Gammaproteobacteria</taxon>
        <taxon>Aeromonadales</taxon>
        <taxon>Aeromonadaceae</taxon>
        <taxon>Tolumonas</taxon>
    </lineage>
</organism>
<feature type="region of interest" description="Disordered" evidence="1">
    <location>
        <begin position="59"/>
        <end position="82"/>
    </location>
</feature>
<dbReference type="RefSeq" id="WP_012729244.1">
    <property type="nucleotide sequence ID" value="NC_012691.1"/>
</dbReference>
<name>C4LCT1_TOLAT</name>
<dbReference type="KEGG" id="tau:Tola_1018"/>
<accession>C4LCT1</accession>
<feature type="chain" id="PRO_5002940317" evidence="2">
    <location>
        <begin position="24"/>
        <end position="82"/>
    </location>
</feature>
<gene>
    <name evidence="3" type="ordered locus">Tola_1018</name>
</gene>
<reference evidence="3 4" key="2">
    <citation type="journal article" date="2011" name="Stand. Genomic Sci.">
        <title>Complete genome sequence of Tolumonas auensis type strain (TA 4).</title>
        <authorList>
            <person name="Chertkov O."/>
            <person name="Copeland A."/>
            <person name="Lucas S."/>
            <person name="Lapidus A."/>
            <person name="Berry K.W."/>
            <person name="Detter J.C."/>
            <person name="Del Rio T.G."/>
            <person name="Hammon N."/>
            <person name="Dalin E."/>
            <person name="Tice H."/>
            <person name="Pitluck S."/>
            <person name="Richardson P."/>
            <person name="Bruce D."/>
            <person name="Goodwin L."/>
            <person name="Han C."/>
            <person name="Tapia R."/>
            <person name="Saunders E."/>
            <person name="Schmutz J."/>
            <person name="Brettin T."/>
            <person name="Larimer F."/>
            <person name="Land M."/>
            <person name="Hauser L."/>
            <person name="Spring S."/>
            <person name="Rohde M."/>
            <person name="Kyrpides N.C."/>
            <person name="Ivanova N."/>
            <person name="Goker M."/>
            <person name="Beller H.R."/>
            <person name="Klenk H.P."/>
            <person name="Woyke T."/>
        </authorList>
    </citation>
    <scope>NUCLEOTIDE SEQUENCE [LARGE SCALE GENOMIC DNA]</scope>
    <source>
        <strain evidence="4">DSM 9187 / TA4</strain>
    </source>
</reference>
<dbReference type="STRING" id="595494.Tola_1018"/>
<feature type="signal peptide" evidence="2">
    <location>
        <begin position="1"/>
        <end position="23"/>
    </location>
</feature>
<feature type="compositionally biased region" description="Acidic residues" evidence="1">
    <location>
        <begin position="73"/>
        <end position="82"/>
    </location>
</feature>
<keyword evidence="2" id="KW-0732">Signal</keyword>
<dbReference type="EMBL" id="CP001616">
    <property type="protein sequence ID" value="ACQ92645.1"/>
    <property type="molecule type" value="Genomic_DNA"/>
</dbReference>
<sequence>MKAKLLLWLAGVLLLGSVLPAQANSCGSDCVNQCSGSSGGEEQVYRDCLDSCVAGCLEDEPDVPDVPPPTPVEPDESTEPDA</sequence>
<evidence type="ECO:0000313" key="3">
    <source>
        <dbReference type="EMBL" id="ACQ92645.1"/>
    </source>
</evidence>